<dbReference type="InterPro" id="IPR029063">
    <property type="entry name" value="SAM-dependent_MTases_sf"/>
</dbReference>
<proteinExistence type="predicted"/>
<evidence type="ECO:0000259" key="3">
    <source>
        <dbReference type="Pfam" id="PF01170"/>
    </source>
</evidence>
<dbReference type="PANTHER" id="PTHR47313:SF1">
    <property type="entry name" value="RIBOSOMAL RNA LARGE SUBUNIT METHYLTRANSFERASE K_L"/>
    <property type="match status" value="1"/>
</dbReference>
<dbReference type="CDD" id="cd11715">
    <property type="entry name" value="THUMP_AdoMetMT"/>
    <property type="match status" value="1"/>
</dbReference>
<evidence type="ECO:0000256" key="1">
    <source>
        <dbReference type="ARBA" id="ARBA00022603"/>
    </source>
</evidence>
<dbReference type="PROSITE" id="PS01261">
    <property type="entry name" value="UPF0020"/>
    <property type="match status" value="1"/>
</dbReference>
<feature type="domain" description="THUMP" evidence="4">
    <location>
        <begin position="69"/>
        <end position="155"/>
    </location>
</feature>
<gene>
    <name evidence="6" type="ORF">E5Z56_09280</name>
</gene>
<dbReference type="InterPro" id="IPR054170">
    <property type="entry name" value="RlmL_1st"/>
</dbReference>
<dbReference type="Pfam" id="PF01170">
    <property type="entry name" value="UPF0020"/>
    <property type="match status" value="1"/>
</dbReference>
<reference evidence="6 7" key="1">
    <citation type="submission" date="2019-04" db="EMBL/GenBank/DDBJ databases">
        <authorList>
            <person name="Embree M."/>
            <person name="Gaffney J.R."/>
        </authorList>
    </citation>
    <scope>NUCLEOTIDE SEQUENCE [LARGE SCALE GENOMIC DNA]</scope>
    <source>
        <strain evidence="6 7">JE7A12</strain>
    </source>
</reference>
<dbReference type="Gene3D" id="3.40.50.150">
    <property type="entry name" value="Vaccinia Virus protein VP39"/>
    <property type="match status" value="1"/>
</dbReference>
<dbReference type="GO" id="GO:0070043">
    <property type="term" value="F:rRNA (guanine-N7-)-methyltransferase activity"/>
    <property type="evidence" value="ECO:0007669"/>
    <property type="project" value="TreeGrafter"/>
</dbReference>
<dbReference type="GO" id="GO:0003723">
    <property type="term" value="F:RNA binding"/>
    <property type="evidence" value="ECO:0007669"/>
    <property type="project" value="InterPro"/>
</dbReference>
<dbReference type="Pfam" id="PF22020">
    <property type="entry name" value="RlmL_1st"/>
    <property type="match status" value="1"/>
</dbReference>
<keyword evidence="2 6" id="KW-0808">Transferase</keyword>
<feature type="domain" description="RlmL ferredoxin-like" evidence="5">
    <location>
        <begin position="7"/>
        <end position="61"/>
    </location>
</feature>
<dbReference type="CDD" id="cd02440">
    <property type="entry name" value="AdoMet_MTases"/>
    <property type="match status" value="1"/>
</dbReference>
<dbReference type="AlphaFoldDB" id="A0A4P8XWL4"/>
<dbReference type="GO" id="GO:0008990">
    <property type="term" value="F:rRNA (guanine-N2-)-methyltransferase activity"/>
    <property type="evidence" value="ECO:0007669"/>
    <property type="project" value="TreeGrafter"/>
</dbReference>
<dbReference type="InterPro" id="IPR004114">
    <property type="entry name" value="THUMP_dom"/>
</dbReference>
<dbReference type="Pfam" id="PF02926">
    <property type="entry name" value="THUMP"/>
    <property type="match status" value="1"/>
</dbReference>
<dbReference type="OrthoDB" id="9809404at2"/>
<dbReference type="EMBL" id="CP039381">
    <property type="protein sequence ID" value="QCT07536.1"/>
    <property type="molecule type" value="Genomic_DNA"/>
</dbReference>
<dbReference type="InterPro" id="IPR002052">
    <property type="entry name" value="DNA_methylase_N6_adenine_CS"/>
</dbReference>
<evidence type="ECO:0000259" key="4">
    <source>
        <dbReference type="Pfam" id="PF02926"/>
    </source>
</evidence>
<dbReference type="RefSeq" id="WP_138157541.1">
    <property type="nucleotide sequence ID" value="NZ_CP039381.1"/>
</dbReference>
<feature type="domain" description="Ribosomal RNA large subunit methyltransferase K/L-like methyltransferase" evidence="3">
    <location>
        <begin position="164"/>
        <end position="367"/>
    </location>
</feature>
<evidence type="ECO:0000313" key="6">
    <source>
        <dbReference type="EMBL" id="QCT07536.1"/>
    </source>
</evidence>
<name>A0A4P8XWL4_9FIRM</name>
<dbReference type="Proteomes" id="UP000301475">
    <property type="component" value="Chromosome"/>
</dbReference>
<evidence type="ECO:0000256" key="2">
    <source>
        <dbReference type="ARBA" id="ARBA00022679"/>
    </source>
</evidence>
<dbReference type="SUPFAM" id="SSF53335">
    <property type="entry name" value="S-adenosyl-L-methionine-dependent methyltransferases"/>
    <property type="match status" value="1"/>
</dbReference>
<dbReference type="PANTHER" id="PTHR47313">
    <property type="entry name" value="RIBOSOMAL RNA LARGE SUBUNIT METHYLTRANSFERASE K/L"/>
    <property type="match status" value="1"/>
</dbReference>
<dbReference type="InterPro" id="IPR053943">
    <property type="entry name" value="RlmKL-like_Mtase_CS"/>
</dbReference>
<evidence type="ECO:0000313" key="7">
    <source>
        <dbReference type="Proteomes" id="UP000301475"/>
    </source>
</evidence>
<dbReference type="Gene3D" id="3.30.2130.30">
    <property type="match status" value="1"/>
</dbReference>
<keyword evidence="1 6" id="KW-0489">Methyltransferase</keyword>
<keyword evidence="7" id="KW-1185">Reference proteome</keyword>
<dbReference type="InterPro" id="IPR000241">
    <property type="entry name" value="RlmKL-like_Mtase"/>
</dbReference>
<evidence type="ECO:0000259" key="5">
    <source>
        <dbReference type="Pfam" id="PF22020"/>
    </source>
</evidence>
<sequence length="374" mass="42695">MKKELTYVATCLLGVEGLVANELKFMGAKEVTPENGRVIFKGNYNILARANICSRYAERIMILLGTFYARTFEELFNGVSKIKWSEYIDKDDNFPVKGTCLSSQLMSVPDCQKIIKKASAKSLSKAYGVEWLNDDGDLHQIQFLIFKDKVSIMLDTTGKGLYKRGYRENSNDAPIKETLAAVLAELSMVRANHTVIDPMCGSGTILIESALKAMKIAPGLNREFSAENWKQIPNEVWEQEREKAKSEINTDCAFKGIGYDIDEESLNIARENAEKAGVADRITFEHRDIRDFVHDTERGTVITNPPYGERLLDIDRARELYKIMGKKFVKKDGWSYTIISPDDEFEKIFGRKADKRRKLYNGMLKCQAYMYFKR</sequence>
<organism evidence="6 7">
    <name type="scientific">Ruminococcus bovis</name>
    <dbReference type="NCBI Taxonomy" id="2564099"/>
    <lineage>
        <taxon>Bacteria</taxon>
        <taxon>Bacillati</taxon>
        <taxon>Bacillota</taxon>
        <taxon>Clostridia</taxon>
        <taxon>Eubacteriales</taxon>
        <taxon>Oscillospiraceae</taxon>
        <taxon>Ruminococcus</taxon>
    </lineage>
</organism>
<dbReference type="KEGG" id="ruj:E5Z56_09280"/>
<accession>A0A4P8XWL4</accession>
<dbReference type="PROSITE" id="PS00092">
    <property type="entry name" value="N6_MTASE"/>
    <property type="match status" value="1"/>
</dbReference>
<protein>
    <submittedName>
        <fullName evidence="6">Class I SAM-dependent RNA methyltransferase</fullName>
    </submittedName>
</protein>